<dbReference type="PANTHER" id="PTHR36000:SF3">
    <property type="entry name" value="EMBRYO DEFECTIVE 1273"/>
    <property type="match status" value="1"/>
</dbReference>
<proteinExistence type="predicted"/>
<comment type="caution">
    <text evidence="1">The sequence shown here is derived from an EMBL/GenBank/DDBJ whole genome shotgun (WGS) entry which is preliminary data.</text>
</comment>
<organism evidence="1 2">
    <name type="scientific">Cinchona calisaya</name>
    <dbReference type="NCBI Taxonomy" id="153742"/>
    <lineage>
        <taxon>Eukaryota</taxon>
        <taxon>Viridiplantae</taxon>
        <taxon>Streptophyta</taxon>
        <taxon>Embryophyta</taxon>
        <taxon>Tracheophyta</taxon>
        <taxon>Spermatophyta</taxon>
        <taxon>Magnoliopsida</taxon>
        <taxon>eudicotyledons</taxon>
        <taxon>Gunneridae</taxon>
        <taxon>Pentapetalae</taxon>
        <taxon>asterids</taxon>
        <taxon>lamiids</taxon>
        <taxon>Gentianales</taxon>
        <taxon>Rubiaceae</taxon>
        <taxon>Cinchonoideae</taxon>
        <taxon>Cinchoneae</taxon>
        <taxon>Cinchona</taxon>
    </lineage>
</organism>
<accession>A0ABD2Z7K7</accession>
<evidence type="ECO:0000313" key="2">
    <source>
        <dbReference type="Proteomes" id="UP001630127"/>
    </source>
</evidence>
<reference evidence="1 2" key="1">
    <citation type="submission" date="2024-11" db="EMBL/GenBank/DDBJ databases">
        <title>A near-complete genome assembly of Cinchona calisaya.</title>
        <authorList>
            <person name="Lian D.C."/>
            <person name="Zhao X.W."/>
            <person name="Wei L."/>
        </authorList>
    </citation>
    <scope>NUCLEOTIDE SEQUENCE [LARGE SCALE GENOMIC DNA]</scope>
    <source>
        <tissue evidence="1">Nenye</tissue>
    </source>
</reference>
<dbReference type="EMBL" id="JBJUIK010000011">
    <property type="protein sequence ID" value="KAL3514342.1"/>
    <property type="molecule type" value="Genomic_DNA"/>
</dbReference>
<sequence length="230" mass="25788">MASPATAITPSSCPIMFFKSLPHQLHGAPVGHVCSRRISAYNPVKSSRMEQFNEPAKFKVHINDAMKKLYEFIPDSVQNFPWAKAESVAMQHLLAIGQEALKWSLTALFILSSVSDIIYSISRNKELVIPFGLFFGCAVADFLKETSQKYFHHSQERGKNWQLVGIGCFFVLVRIIAFSLSVEPQAFLLHAANGGLMLVLWQWKSSLQPEHDYRPNDLSEDAASTQTAEN</sequence>
<gene>
    <name evidence="1" type="ORF">ACH5RR_027059</name>
</gene>
<dbReference type="AlphaFoldDB" id="A0ABD2Z7K7"/>
<dbReference type="Proteomes" id="UP001630127">
    <property type="component" value="Unassembled WGS sequence"/>
</dbReference>
<evidence type="ECO:0000313" key="1">
    <source>
        <dbReference type="EMBL" id="KAL3514342.1"/>
    </source>
</evidence>
<keyword evidence="2" id="KW-1185">Reference proteome</keyword>
<name>A0ABD2Z7K7_9GENT</name>
<dbReference type="PANTHER" id="PTHR36000">
    <property type="entry name" value="DEFECTIVE 1273 PROTEIN, PUTATIVE-RELATED"/>
    <property type="match status" value="1"/>
</dbReference>
<protein>
    <submittedName>
        <fullName evidence="1">Uncharacterized protein</fullName>
    </submittedName>
</protein>